<reference evidence="2 3" key="1">
    <citation type="journal article" date="2019" name="Commun. Biol.">
        <title>The bagworm genome reveals a unique fibroin gene that provides high tensile strength.</title>
        <authorList>
            <person name="Kono N."/>
            <person name="Nakamura H."/>
            <person name="Ohtoshi R."/>
            <person name="Tomita M."/>
            <person name="Numata K."/>
            <person name="Arakawa K."/>
        </authorList>
    </citation>
    <scope>NUCLEOTIDE SEQUENCE [LARGE SCALE GENOMIC DNA]</scope>
</reference>
<dbReference type="EMBL" id="BGZK01000093">
    <property type="protein sequence ID" value="GBP18154.1"/>
    <property type="molecule type" value="Genomic_DNA"/>
</dbReference>
<comment type="caution">
    <text evidence="2">The sequence shown here is derived from an EMBL/GenBank/DDBJ whole genome shotgun (WGS) entry which is preliminary data.</text>
</comment>
<dbReference type="AlphaFoldDB" id="A0A4C1TW95"/>
<protein>
    <submittedName>
        <fullName evidence="2">Uncharacterized protein</fullName>
    </submittedName>
</protein>
<sequence>MPLLIGLRNFKSCRINSAHQPPTHIVTSCAERIPLMDPPHGKSHAVNTLATLPANSIADTVKGVSSSAAADGETRRRGEAAHHRE</sequence>
<accession>A0A4C1TW95</accession>
<evidence type="ECO:0000256" key="1">
    <source>
        <dbReference type="SAM" id="MobiDB-lite"/>
    </source>
</evidence>
<evidence type="ECO:0000313" key="3">
    <source>
        <dbReference type="Proteomes" id="UP000299102"/>
    </source>
</evidence>
<proteinExistence type="predicted"/>
<evidence type="ECO:0000313" key="2">
    <source>
        <dbReference type="EMBL" id="GBP18154.1"/>
    </source>
</evidence>
<feature type="region of interest" description="Disordered" evidence="1">
    <location>
        <begin position="63"/>
        <end position="85"/>
    </location>
</feature>
<dbReference type="Proteomes" id="UP000299102">
    <property type="component" value="Unassembled WGS sequence"/>
</dbReference>
<name>A0A4C1TW95_EUMVA</name>
<organism evidence="2 3">
    <name type="scientific">Eumeta variegata</name>
    <name type="common">Bagworm moth</name>
    <name type="synonym">Eumeta japonica</name>
    <dbReference type="NCBI Taxonomy" id="151549"/>
    <lineage>
        <taxon>Eukaryota</taxon>
        <taxon>Metazoa</taxon>
        <taxon>Ecdysozoa</taxon>
        <taxon>Arthropoda</taxon>
        <taxon>Hexapoda</taxon>
        <taxon>Insecta</taxon>
        <taxon>Pterygota</taxon>
        <taxon>Neoptera</taxon>
        <taxon>Endopterygota</taxon>
        <taxon>Lepidoptera</taxon>
        <taxon>Glossata</taxon>
        <taxon>Ditrysia</taxon>
        <taxon>Tineoidea</taxon>
        <taxon>Psychidae</taxon>
        <taxon>Oiketicinae</taxon>
        <taxon>Eumeta</taxon>
    </lineage>
</organism>
<keyword evidence="3" id="KW-1185">Reference proteome</keyword>
<feature type="compositionally biased region" description="Basic and acidic residues" evidence="1">
    <location>
        <begin position="72"/>
        <end position="85"/>
    </location>
</feature>
<gene>
    <name evidence="2" type="ORF">EVAR_12937_1</name>
</gene>